<feature type="chain" id="PRO_5017334801" description="Secreted protein" evidence="1">
    <location>
        <begin position="20"/>
        <end position="100"/>
    </location>
</feature>
<name>A0A3B3QFA6_9TELE</name>
<reference evidence="2" key="2">
    <citation type="submission" date="2025-09" db="UniProtKB">
        <authorList>
            <consortium name="Ensembl"/>
        </authorList>
    </citation>
    <scope>IDENTIFICATION</scope>
</reference>
<proteinExistence type="predicted"/>
<evidence type="ECO:0000313" key="3">
    <source>
        <dbReference type="Proteomes" id="UP000261540"/>
    </source>
</evidence>
<evidence type="ECO:0000313" key="2">
    <source>
        <dbReference type="Ensembl" id="ENSPKIP00000005452.1"/>
    </source>
</evidence>
<protein>
    <recommendedName>
        <fullName evidence="4">Secreted protein</fullName>
    </recommendedName>
</protein>
<dbReference type="AlphaFoldDB" id="A0A3B3QFA6"/>
<organism evidence="2 3">
    <name type="scientific">Paramormyrops kingsleyae</name>
    <dbReference type="NCBI Taxonomy" id="1676925"/>
    <lineage>
        <taxon>Eukaryota</taxon>
        <taxon>Metazoa</taxon>
        <taxon>Chordata</taxon>
        <taxon>Craniata</taxon>
        <taxon>Vertebrata</taxon>
        <taxon>Euteleostomi</taxon>
        <taxon>Actinopterygii</taxon>
        <taxon>Neopterygii</taxon>
        <taxon>Teleostei</taxon>
        <taxon>Osteoglossocephala</taxon>
        <taxon>Osteoglossomorpha</taxon>
        <taxon>Osteoglossiformes</taxon>
        <taxon>Mormyridae</taxon>
        <taxon>Paramormyrops</taxon>
    </lineage>
</organism>
<keyword evidence="1" id="KW-0732">Signal</keyword>
<feature type="signal peptide" evidence="1">
    <location>
        <begin position="1"/>
        <end position="19"/>
    </location>
</feature>
<evidence type="ECO:0000256" key="1">
    <source>
        <dbReference type="SAM" id="SignalP"/>
    </source>
</evidence>
<sequence>MSSVGGVSLFVCLVGETTGLWAETDPPTPKPTHTQCTAPTHASAQGQRFIFYFLYVPHACLLSSYPHCSGIEREQLQECKALDNVAIFCLPILILLHKWL</sequence>
<evidence type="ECO:0008006" key="4">
    <source>
        <dbReference type="Google" id="ProtNLM"/>
    </source>
</evidence>
<reference evidence="2" key="1">
    <citation type="submission" date="2025-08" db="UniProtKB">
        <authorList>
            <consortium name="Ensembl"/>
        </authorList>
    </citation>
    <scope>IDENTIFICATION</scope>
</reference>
<keyword evidence="3" id="KW-1185">Reference proteome</keyword>
<dbReference type="Ensembl" id="ENSPKIT00000029457.1">
    <property type="protein sequence ID" value="ENSPKIP00000005452.1"/>
    <property type="gene ID" value="ENSPKIG00000022124.1"/>
</dbReference>
<dbReference type="Proteomes" id="UP000261540">
    <property type="component" value="Unplaced"/>
</dbReference>
<accession>A0A3B3QFA6</accession>